<dbReference type="RefSeq" id="WP_196605097.1">
    <property type="nucleotide sequence ID" value="NZ_CP116940.1"/>
</dbReference>
<proteinExistence type="predicted"/>
<organism evidence="7 8">
    <name type="scientific">Pectinatus haikarae</name>
    <dbReference type="NCBI Taxonomy" id="349096"/>
    <lineage>
        <taxon>Bacteria</taxon>
        <taxon>Bacillati</taxon>
        <taxon>Bacillota</taxon>
        <taxon>Negativicutes</taxon>
        <taxon>Selenomonadales</taxon>
        <taxon>Selenomonadaceae</taxon>
        <taxon>Pectinatus</taxon>
    </lineage>
</organism>
<dbReference type="InterPro" id="IPR016152">
    <property type="entry name" value="PTrfase/Anion_transptr"/>
</dbReference>
<evidence type="ECO:0000256" key="3">
    <source>
        <dbReference type="ARBA" id="ARBA00023015"/>
    </source>
</evidence>
<evidence type="ECO:0000256" key="1">
    <source>
        <dbReference type="ARBA" id="ARBA00022679"/>
    </source>
</evidence>
<dbReference type="InterPro" id="IPR036388">
    <property type="entry name" value="WH-like_DNA-bd_sf"/>
</dbReference>
<evidence type="ECO:0000256" key="4">
    <source>
        <dbReference type="ARBA" id="ARBA00023163"/>
    </source>
</evidence>
<accession>A0ABT9YAI9</accession>
<dbReference type="PANTHER" id="PTHR30185:SF18">
    <property type="entry name" value="TRANSCRIPTIONAL REGULATOR MTLR"/>
    <property type="match status" value="1"/>
</dbReference>
<dbReference type="CDD" id="cd05568">
    <property type="entry name" value="PTS_IIB_bgl_like"/>
    <property type="match status" value="1"/>
</dbReference>
<dbReference type="Gene3D" id="1.10.1790.10">
    <property type="entry name" value="PRD domain"/>
    <property type="match status" value="2"/>
</dbReference>
<dbReference type="SUPFAM" id="SSF52794">
    <property type="entry name" value="PTS system IIB component-like"/>
    <property type="match status" value="1"/>
</dbReference>
<name>A0ABT9YAI9_9FIRM</name>
<dbReference type="InterPro" id="IPR036634">
    <property type="entry name" value="PRD_sf"/>
</dbReference>
<evidence type="ECO:0000259" key="6">
    <source>
        <dbReference type="PROSITE" id="PS51372"/>
    </source>
</evidence>
<dbReference type="Proteomes" id="UP001239167">
    <property type="component" value="Unassembled WGS sequence"/>
</dbReference>
<dbReference type="PROSITE" id="PS51372">
    <property type="entry name" value="PRD_2"/>
    <property type="match status" value="2"/>
</dbReference>
<protein>
    <submittedName>
        <fullName evidence="7">Mannitol operon transcriptional antiterminator</fullName>
    </submittedName>
</protein>
<evidence type="ECO:0000313" key="8">
    <source>
        <dbReference type="Proteomes" id="UP001239167"/>
    </source>
</evidence>
<keyword evidence="8" id="KW-1185">Reference proteome</keyword>
<reference evidence="7 8" key="1">
    <citation type="submission" date="2023-07" db="EMBL/GenBank/DDBJ databases">
        <title>Genomic Encyclopedia of Type Strains, Phase IV (KMG-IV): sequencing the most valuable type-strain genomes for metagenomic binning, comparative biology and taxonomic classification.</title>
        <authorList>
            <person name="Goeker M."/>
        </authorList>
    </citation>
    <scope>NUCLEOTIDE SEQUENCE [LARGE SCALE GENOMIC DNA]</scope>
    <source>
        <strain evidence="7 8">DSM 16980</strain>
    </source>
</reference>
<keyword evidence="3" id="KW-0805">Transcription regulation</keyword>
<dbReference type="Pfam" id="PF00874">
    <property type="entry name" value="PRD"/>
    <property type="match status" value="2"/>
</dbReference>
<keyword evidence="2" id="KW-0677">Repeat</keyword>
<feature type="domain" description="PTS EIIB type-2" evidence="5">
    <location>
        <begin position="429"/>
        <end position="520"/>
    </location>
</feature>
<dbReference type="Gene3D" id="3.40.50.2300">
    <property type="match status" value="1"/>
</dbReference>
<feature type="domain" description="PRD" evidence="6">
    <location>
        <begin position="207"/>
        <end position="312"/>
    </location>
</feature>
<evidence type="ECO:0000313" key="7">
    <source>
        <dbReference type="EMBL" id="MDQ0204858.1"/>
    </source>
</evidence>
<feature type="domain" description="PRD" evidence="6">
    <location>
        <begin position="317"/>
        <end position="424"/>
    </location>
</feature>
<dbReference type="InterPro" id="IPR011608">
    <property type="entry name" value="PRD"/>
</dbReference>
<keyword evidence="1" id="KW-0808">Transferase</keyword>
<dbReference type="InterPro" id="IPR036095">
    <property type="entry name" value="PTS_EIIB-like_sf"/>
</dbReference>
<dbReference type="Pfam" id="PF00359">
    <property type="entry name" value="PTS_EIIA_2"/>
    <property type="match status" value="1"/>
</dbReference>
<gene>
    <name evidence="7" type="ORF">J2S01_002592</name>
</gene>
<dbReference type="PANTHER" id="PTHR30185">
    <property type="entry name" value="CRYPTIC BETA-GLUCOSIDE BGL OPERON ANTITERMINATOR"/>
    <property type="match status" value="1"/>
</dbReference>
<evidence type="ECO:0000259" key="5">
    <source>
        <dbReference type="PROSITE" id="PS51099"/>
    </source>
</evidence>
<evidence type="ECO:0000256" key="2">
    <source>
        <dbReference type="ARBA" id="ARBA00022737"/>
    </source>
</evidence>
<dbReference type="InterPro" id="IPR013011">
    <property type="entry name" value="PTS_EIIB_2"/>
</dbReference>
<comment type="caution">
    <text evidence="7">The sequence shown here is derived from an EMBL/GenBank/DDBJ whole genome shotgun (WGS) entry which is preliminary data.</text>
</comment>
<dbReference type="InterPro" id="IPR002178">
    <property type="entry name" value="PTS_EIIA_type-2_dom"/>
</dbReference>
<dbReference type="SUPFAM" id="SSF55804">
    <property type="entry name" value="Phoshotransferase/anion transport protein"/>
    <property type="match status" value="1"/>
</dbReference>
<dbReference type="EMBL" id="JAUSUE010000022">
    <property type="protein sequence ID" value="MDQ0204858.1"/>
    <property type="molecule type" value="Genomic_DNA"/>
</dbReference>
<dbReference type="SUPFAM" id="SSF63520">
    <property type="entry name" value="PTS-regulatory domain, PRD"/>
    <property type="match status" value="2"/>
</dbReference>
<dbReference type="InterPro" id="IPR013196">
    <property type="entry name" value="HTH_11"/>
</dbReference>
<dbReference type="Gene3D" id="1.10.10.10">
    <property type="entry name" value="Winged helix-like DNA-binding domain superfamily/Winged helix DNA-binding domain"/>
    <property type="match status" value="2"/>
</dbReference>
<keyword evidence="4" id="KW-0804">Transcription</keyword>
<dbReference type="InterPro" id="IPR050661">
    <property type="entry name" value="BglG_antiterminators"/>
</dbReference>
<dbReference type="Pfam" id="PF08279">
    <property type="entry name" value="HTH_11"/>
    <property type="match status" value="1"/>
</dbReference>
<dbReference type="PROSITE" id="PS51099">
    <property type="entry name" value="PTS_EIIB_TYPE_2"/>
    <property type="match status" value="1"/>
</dbReference>
<sequence length="702" mass="78684">MNKGEISPRVKSIILILCAQKNFMTIRAIAVKLSVSTKTVIRDLPEIEKLIGKYHAHLDKKQGVGICLQGSEDVLIRIKAAFDTAPEKLIYQPKERSTFLTARLLQNQAPIKLFELSTELNVAESTISSDLDKLEDWFIKHKLILIRKPGLGVYVSGSEKNIRKAILHCIYENIDEKSLVSILHDTLSRKHDVKNLVDQSSQRLLNLVDTHVLHRLETVLRQIETKDSFKLSDNAYVGLLIHLALAIQRMGQNEKISFDDSFLKQLSGKKEFTISKQIALSIEKMFSISVPREEIGYIAMHLLGTRNEYYTGSTPFIPNFQLVQLAKKIIKTAQAETGQKLENNEKLLIGLVNHLGPSISRLKMGMEIRNPLLSDIKKDYAQLMQLSRICCTPLYKIVGPHIPDSEVAYIAMHLGAALEDTKHTSQTKYHVAIACPTGLGSSKLLASRIKHEFNRIHIVDIISALRLDSNKLSKENIDFIISTVPIPDASLPVLVVNALLRSEDIHSINKFLLVCKSSSKNIRSASKEQLPFQDALLQLTHYQTAIFDILNKFIFIDETGPIHVNDLIKKIGSLLSDDNADDAVTQAIWEREKYGSTFLYDQKIMLLHCRAPVSSSRLSIARIENGFSHTDASVKLTAAVALVIPINGYQENAETMGAITEAMAENWLFSSTITNGTKNDILKALETILKSFLQKKINLLLT</sequence>
<dbReference type="Gene3D" id="3.40.930.10">
    <property type="entry name" value="Mannitol-specific EII, Chain A"/>
    <property type="match status" value="1"/>
</dbReference>